<keyword evidence="3" id="KW-1185">Reference proteome</keyword>
<feature type="transmembrane region" description="Helical" evidence="1">
    <location>
        <begin position="211"/>
        <end position="232"/>
    </location>
</feature>
<sequence length="428" mass="47559">MLKRERSWLTIALINLSVVALLGLLLRSKILFPIPAINFGNLLHAHSHFAFTGWISLGLLTLMTYRVLPEKYSSQLRYKWLLAGILLSAVGMLFSFPFQGYAFFSILFSTLSILVSYAFSWFFIKDLLKAMPPKPVIILAVSSLVAMVLSSVGPFTLAYMMASHSVNTLLYRDAIYTYLHLQYNGFFTLGVFSLFVHHLGHSSAKVPERSLNHFATILSVSVLPTLALSYLWHFPNAVIRAIAVAGCGCLVVTLVSFIVMMRAAKEALKTVSPFAKRIGTLSMIAFAVKTAVQIFIVFPAVGEMVFSNRPVIIGYLHLVMLGFVTLYLFAYLLHIGYFETGRDLSVPGIIIFTVAVIANEIILAMQGFPAIFMLNSILYLWLLWAAAIGLFTGASVIAAAAIKRLRTRSDILLLKYPGSYYQRNNRPA</sequence>
<gene>
    <name evidence="2" type="ORF">SAMN04488505_11166</name>
</gene>
<protein>
    <recommendedName>
        <fullName evidence="4">Cytochrome C and Quinol oxidase polypeptide I</fullName>
    </recommendedName>
</protein>
<feature type="transmembrane region" description="Helical" evidence="1">
    <location>
        <begin position="7"/>
        <end position="26"/>
    </location>
</feature>
<dbReference type="OrthoDB" id="2827525at2"/>
<accession>A0A1H8HHC9</accession>
<feature type="transmembrane region" description="Helical" evidence="1">
    <location>
        <begin position="281"/>
        <end position="301"/>
    </location>
</feature>
<feature type="transmembrane region" description="Helical" evidence="1">
    <location>
        <begin position="46"/>
        <end position="68"/>
    </location>
</feature>
<keyword evidence="1" id="KW-1133">Transmembrane helix</keyword>
<organism evidence="2 3">
    <name type="scientific">Chitinophaga rupis</name>
    <dbReference type="NCBI Taxonomy" id="573321"/>
    <lineage>
        <taxon>Bacteria</taxon>
        <taxon>Pseudomonadati</taxon>
        <taxon>Bacteroidota</taxon>
        <taxon>Chitinophagia</taxon>
        <taxon>Chitinophagales</taxon>
        <taxon>Chitinophagaceae</taxon>
        <taxon>Chitinophaga</taxon>
    </lineage>
</organism>
<proteinExistence type="predicted"/>
<dbReference type="AlphaFoldDB" id="A0A1H8HHC9"/>
<feature type="transmembrane region" description="Helical" evidence="1">
    <location>
        <begin position="102"/>
        <end position="124"/>
    </location>
</feature>
<reference evidence="2 3" key="1">
    <citation type="submission" date="2016-10" db="EMBL/GenBank/DDBJ databases">
        <authorList>
            <person name="de Groot N.N."/>
        </authorList>
    </citation>
    <scope>NUCLEOTIDE SEQUENCE [LARGE SCALE GENOMIC DNA]</scope>
    <source>
        <strain evidence="2 3">DSM 21039</strain>
    </source>
</reference>
<feature type="transmembrane region" description="Helical" evidence="1">
    <location>
        <begin position="238"/>
        <end position="260"/>
    </location>
</feature>
<feature type="transmembrane region" description="Helical" evidence="1">
    <location>
        <begin position="313"/>
        <end position="337"/>
    </location>
</feature>
<keyword evidence="1" id="KW-0812">Transmembrane</keyword>
<keyword evidence="1" id="KW-0472">Membrane</keyword>
<feature type="transmembrane region" description="Helical" evidence="1">
    <location>
        <begin position="181"/>
        <end position="199"/>
    </location>
</feature>
<feature type="transmembrane region" description="Helical" evidence="1">
    <location>
        <begin position="80"/>
        <end position="96"/>
    </location>
</feature>
<dbReference type="Proteomes" id="UP000198984">
    <property type="component" value="Unassembled WGS sequence"/>
</dbReference>
<evidence type="ECO:0000256" key="1">
    <source>
        <dbReference type="SAM" id="Phobius"/>
    </source>
</evidence>
<feature type="transmembrane region" description="Helical" evidence="1">
    <location>
        <begin position="349"/>
        <end position="372"/>
    </location>
</feature>
<dbReference type="STRING" id="573321.SAMN04488505_11166"/>
<evidence type="ECO:0000313" key="3">
    <source>
        <dbReference type="Proteomes" id="UP000198984"/>
    </source>
</evidence>
<evidence type="ECO:0000313" key="2">
    <source>
        <dbReference type="EMBL" id="SEN55535.1"/>
    </source>
</evidence>
<feature type="transmembrane region" description="Helical" evidence="1">
    <location>
        <begin position="136"/>
        <end position="161"/>
    </location>
</feature>
<dbReference type="RefSeq" id="WP_143081177.1">
    <property type="nucleotide sequence ID" value="NZ_FOBB01000011.1"/>
</dbReference>
<feature type="transmembrane region" description="Helical" evidence="1">
    <location>
        <begin position="378"/>
        <end position="402"/>
    </location>
</feature>
<name>A0A1H8HHC9_9BACT</name>
<evidence type="ECO:0008006" key="4">
    <source>
        <dbReference type="Google" id="ProtNLM"/>
    </source>
</evidence>
<dbReference type="EMBL" id="FOBB01000011">
    <property type="protein sequence ID" value="SEN55535.1"/>
    <property type="molecule type" value="Genomic_DNA"/>
</dbReference>